<evidence type="ECO:0000313" key="12">
    <source>
        <dbReference type="Proteomes" id="UP001454036"/>
    </source>
</evidence>
<evidence type="ECO:0000313" key="11">
    <source>
        <dbReference type="EMBL" id="GAA0162165.1"/>
    </source>
</evidence>
<proteinExistence type="inferred from homology"/>
<evidence type="ECO:0000256" key="1">
    <source>
        <dbReference type="ARBA" id="ARBA00004496"/>
    </source>
</evidence>
<dbReference type="InterPro" id="IPR016130">
    <property type="entry name" value="Tyr_Pase_AS"/>
</dbReference>
<sequence>MGVVFSEEKESCSGEDGGALVAPPNFSTVEIDSIYRSGFPEPANFPFIQTLNLKSIIYLCPESYPVENYAFLESNNVKLFQFGIEGTKDPSACPETAVKDALKVLIDVRNHPVLIHCKRGKHRTGCLVGSLRKLQNWCFSSVEDEYKLLSGIKWRQKDVDFLQGFDVSSLRFCLQTLIYKYQGSSSKKRRLLYGDECVQKPQLTSV</sequence>
<feature type="domain" description="Tyrosine-protein phosphatase" evidence="10">
    <location>
        <begin position="25"/>
        <end position="179"/>
    </location>
</feature>
<dbReference type="PANTHER" id="PTHR31126:SF46">
    <property type="entry name" value="TYROSINE-PROTEIN PHOSPHATASE DSP5"/>
    <property type="match status" value="1"/>
</dbReference>
<evidence type="ECO:0000256" key="3">
    <source>
        <dbReference type="ARBA" id="ARBA00022490"/>
    </source>
</evidence>
<evidence type="ECO:0000256" key="7">
    <source>
        <dbReference type="ARBA" id="ARBA00047562"/>
    </source>
</evidence>
<dbReference type="GO" id="GO:0016791">
    <property type="term" value="F:phosphatase activity"/>
    <property type="evidence" value="ECO:0007669"/>
    <property type="project" value="InterPro"/>
</dbReference>
<comment type="catalytic activity">
    <reaction evidence="9">
        <text>6-diphospho-1D-myo-inositol pentakisphosphate + H2O = 1D-myo-inositol hexakisphosphate + phosphate + H(+)</text>
        <dbReference type="Rhea" id="RHEA:79703"/>
        <dbReference type="ChEBI" id="CHEBI:15377"/>
        <dbReference type="ChEBI" id="CHEBI:15378"/>
        <dbReference type="ChEBI" id="CHEBI:43474"/>
        <dbReference type="ChEBI" id="CHEBI:58130"/>
        <dbReference type="ChEBI" id="CHEBI:230534"/>
        <dbReference type="EC" id="3.6.1.52"/>
    </reaction>
    <physiologicalReaction direction="left-to-right" evidence="9">
        <dbReference type="Rhea" id="RHEA:79704"/>
    </physiologicalReaction>
</comment>
<dbReference type="FunFam" id="3.90.190.10:FF:000035">
    <property type="entry name" value="Tyrosine phosphatase, putative"/>
    <property type="match status" value="1"/>
</dbReference>
<dbReference type="Pfam" id="PF03162">
    <property type="entry name" value="Y_phosphatase2"/>
    <property type="match status" value="1"/>
</dbReference>
<dbReference type="EMBL" id="BAABME010004382">
    <property type="protein sequence ID" value="GAA0162165.1"/>
    <property type="molecule type" value="Genomic_DNA"/>
</dbReference>
<dbReference type="AlphaFoldDB" id="A0AAV3QFA0"/>
<comment type="catalytic activity">
    <reaction evidence="7">
        <text>3,5-bis(diphospho)-1D-myo-inositol 1,2,4,6-tetrakisphosphate + H2O = 3-diphospho-1D-myo-inositol 1,2,4,5,6-pentakisphosphate + phosphate + 2 H(+)</text>
        <dbReference type="Rhea" id="RHEA:56312"/>
        <dbReference type="ChEBI" id="CHEBI:15377"/>
        <dbReference type="ChEBI" id="CHEBI:15378"/>
        <dbReference type="ChEBI" id="CHEBI:43474"/>
        <dbReference type="ChEBI" id="CHEBI:140372"/>
        <dbReference type="ChEBI" id="CHEBI:140374"/>
        <dbReference type="EC" id="3.6.1.52"/>
    </reaction>
    <physiologicalReaction direction="left-to-right" evidence="7">
        <dbReference type="Rhea" id="RHEA:56313"/>
    </physiologicalReaction>
</comment>
<dbReference type="Gene3D" id="3.90.190.10">
    <property type="entry name" value="Protein tyrosine phosphatase superfamily"/>
    <property type="match status" value="1"/>
</dbReference>
<dbReference type="InterPro" id="IPR029021">
    <property type="entry name" value="Prot-tyrosine_phosphatase-like"/>
</dbReference>
<comment type="catalytic activity">
    <reaction evidence="6">
        <text>5-diphospho-1D-myo-inositol 1,2,3,4,6-pentakisphosphate + H2O = 1D-myo-inositol hexakisphosphate + phosphate + H(+)</text>
        <dbReference type="Rhea" id="RHEA:22384"/>
        <dbReference type="ChEBI" id="CHEBI:15377"/>
        <dbReference type="ChEBI" id="CHEBI:15378"/>
        <dbReference type="ChEBI" id="CHEBI:43474"/>
        <dbReference type="ChEBI" id="CHEBI:58130"/>
        <dbReference type="ChEBI" id="CHEBI:58628"/>
        <dbReference type="EC" id="3.6.1.52"/>
    </reaction>
    <physiologicalReaction direction="left-to-right" evidence="6">
        <dbReference type="Rhea" id="RHEA:22385"/>
    </physiologicalReaction>
</comment>
<dbReference type="SUPFAM" id="SSF52799">
    <property type="entry name" value="(Phosphotyrosine protein) phosphatases II"/>
    <property type="match status" value="1"/>
</dbReference>
<dbReference type="PRINTS" id="PR01911">
    <property type="entry name" value="PFDSPHPHTASE"/>
</dbReference>
<dbReference type="GO" id="GO:0052845">
    <property type="term" value="F:inositol-5-diphosphate-1,2,3,4,6-pentakisphosphate diphosphatase activity"/>
    <property type="evidence" value="ECO:0007669"/>
    <property type="project" value="UniProtKB-ARBA"/>
</dbReference>
<dbReference type="GO" id="GO:0052847">
    <property type="term" value="F:inositol-1,5-bisdiphosphate-2,3,4,6-tetrakisphosphate 5-diphosphatase activity"/>
    <property type="evidence" value="ECO:0007669"/>
    <property type="project" value="UniProtKB-ARBA"/>
</dbReference>
<evidence type="ECO:0000256" key="8">
    <source>
        <dbReference type="ARBA" id="ARBA00047927"/>
    </source>
</evidence>
<keyword evidence="12" id="KW-1185">Reference proteome</keyword>
<gene>
    <name evidence="11" type="ORF">LIER_18319</name>
</gene>
<comment type="caution">
    <text evidence="11">The sequence shown here is derived from an EMBL/GenBank/DDBJ whole genome shotgun (WGS) entry which is preliminary data.</text>
</comment>
<dbReference type="EC" id="3.6.1.52" evidence="2"/>
<evidence type="ECO:0000259" key="10">
    <source>
        <dbReference type="PROSITE" id="PS50054"/>
    </source>
</evidence>
<dbReference type="InterPro" id="IPR020428">
    <property type="entry name" value="PFA-DSPs"/>
</dbReference>
<evidence type="ECO:0000256" key="6">
    <source>
        <dbReference type="ARBA" id="ARBA00047342"/>
    </source>
</evidence>
<reference evidence="11 12" key="1">
    <citation type="submission" date="2024-01" db="EMBL/GenBank/DDBJ databases">
        <title>The complete chloroplast genome sequence of Lithospermum erythrorhizon: insights into the phylogenetic relationship among Boraginaceae species and the maternal lineages of purple gromwells.</title>
        <authorList>
            <person name="Okada T."/>
            <person name="Watanabe K."/>
        </authorList>
    </citation>
    <scope>NUCLEOTIDE SEQUENCE [LARGE SCALE GENOMIC DNA]</scope>
</reference>
<accession>A0AAV3QFA0</accession>
<organism evidence="11 12">
    <name type="scientific">Lithospermum erythrorhizon</name>
    <name type="common">Purple gromwell</name>
    <name type="synonym">Lithospermum officinale var. erythrorhizon</name>
    <dbReference type="NCBI Taxonomy" id="34254"/>
    <lineage>
        <taxon>Eukaryota</taxon>
        <taxon>Viridiplantae</taxon>
        <taxon>Streptophyta</taxon>
        <taxon>Embryophyta</taxon>
        <taxon>Tracheophyta</taxon>
        <taxon>Spermatophyta</taxon>
        <taxon>Magnoliopsida</taxon>
        <taxon>eudicotyledons</taxon>
        <taxon>Gunneridae</taxon>
        <taxon>Pentapetalae</taxon>
        <taxon>asterids</taxon>
        <taxon>lamiids</taxon>
        <taxon>Boraginales</taxon>
        <taxon>Boraginaceae</taxon>
        <taxon>Boraginoideae</taxon>
        <taxon>Lithospermeae</taxon>
        <taxon>Lithospermum</taxon>
    </lineage>
</organism>
<evidence type="ECO:0000256" key="2">
    <source>
        <dbReference type="ARBA" id="ARBA00012527"/>
    </source>
</evidence>
<dbReference type="PANTHER" id="PTHR31126">
    <property type="entry name" value="TYROSINE-PROTEIN PHOSPHATASE"/>
    <property type="match status" value="1"/>
</dbReference>
<protein>
    <recommendedName>
        <fullName evidence="2">diphosphoinositol-polyphosphate diphosphatase</fullName>
        <ecNumber evidence="2">3.6.1.52</ecNumber>
    </recommendedName>
</protein>
<dbReference type="InterPro" id="IPR004861">
    <property type="entry name" value="Siw14-like"/>
</dbReference>
<dbReference type="GO" id="GO:0005737">
    <property type="term" value="C:cytoplasm"/>
    <property type="evidence" value="ECO:0007669"/>
    <property type="project" value="UniProtKB-SubCell"/>
</dbReference>
<evidence type="ECO:0000256" key="9">
    <source>
        <dbReference type="ARBA" id="ARBA00048424"/>
    </source>
</evidence>
<evidence type="ECO:0000256" key="5">
    <source>
        <dbReference type="ARBA" id="ARBA00044949"/>
    </source>
</evidence>
<comment type="subcellular location">
    <subcellularLocation>
        <location evidence="1">Cytoplasm</location>
    </subcellularLocation>
</comment>
<dbReference type="Proteomes" id="UP001454036">
    <property type="component" value="Unassembled WGS sequence"/>
</dbReference>
<keyword evidence="4" id="KW-0378">Hydrolase</keyword>
<dbReference type="InterPro" id="IPR020422">
    <property type="entry name" value="TYR_PHOSPHATASE_DUAL_dom"/>
</dbReference>
<dbReference type="PROSITE" id="PS50054">
    <property type="entry name" value="TYR_PHOSPHATASE_DUAL"/>
    <property type="match status" value="1"/>
</dbReference>
<comment type="similarity">
    <text evidence="5">Belongs to the protein-tyrosine phosphatase family. Atypical dual-specificity phosphatase Siw14-like subfamily.</text>
</comment>
<dbReference type="PROSITE" id="PS00383">
    <property type="entry name" value="TYR_PHOSPHATASE_1"/>
    <property type="match status" value="1"/>
</dbReference>
<keyword evidence="3" id="KW-0963">Cytoplasm</keyword>
<comment type="catalytic activity">
    <reaction evidence="8">
        <text>1,5-bis(diphospho)-1D-myo-inositol 2,3,4,6-tetrakisphosphate + H2O = 1-diphospho-1D-myo-inositol 2,3,4,5,6-pentakisphosphate + phosphate + 2 H(+)</text>
        <dbReference type="Rhea" id="RHEA:79699"/>
        <dbReference type="ChEBI" id="CHEBI:15377"/>
        <dbReference type="ChEBI" id="CHEBI:15378"/>
        <dbReference type="ChEBI" id="CHEBI:43474"/>
        <dbReference type="ChEBI" id="CHEBI:74946"/>
        <dbReference type="ChEBI" id="CHEBI:77983"/>
        <dbReference type="EC" id="3.6.1.52"/>
    </reaction>
    <physiologicalReaction direction="left-to-right" evidence="8">
        <dbReference type="Rhea" id="RHEA:79700"/>
    </physiologicalReaction>
</comment>
<evidence type="ECO:0000256" key="4">
    <source>
        <dbReference type="ARBA" id="ARBA00022801"/>
    </source>
</evidence>
<name>A0AAV3QFA0_LITER</name>